<keyword evidence="5" id="KW-0206">Cytoskeleton</keyword>
<dbReference type="AlphaFoldDB" id="A0A1B6LE04"/>
<evidence type="ECO:0000256" key="7">
    <source>
        <dbReference type="SAM" id="MobiDB-lite"/>
    </source>
</evidence>
<evidence type="ECO:0000256" key="2">
    <source>
        <dbReference type="ARBA" id="ARBA00007525"/>
    </source>
</evidence>
<gene>
    <name evidence="8" type="ORF">g.43094</name>
</gene>
<feature type="compositionally biased region" description="Pro residues" evidence="7">
    <location>
        <begin position="338"/>
        <end position="347"/>
    </location>
</feature>
<feature type="coiled-coil region" evidence="6">
    <location>
        <begin position="150"/>
        <end position="214"/>
    </location>
</feature>
<protein>
    <recommendedName>
        <fullName evidence="9">MAP7 domain-containing protein</fullName>
    </recommendedName>
</protein>
<accession>A0A1B6LE04</accession>
<keyword evidence="3" id="KW-0963">Cytoplasm</keyword>
<comment type="similarity">
    <text evidence="2">Belongs to the MAP7 family.</text>
</comment>
<dbReference type="PANTHER" id="PTHR15073:SF18">
    <property type="entry name" value="ENSCONSIN, ISOFORM F"/>
    <property type="match status" value="1"/>
</dbReference>
<dbReference type="PANTHER" id="PTHR15073">
    <property type="entry name" value="MICROTUBULE-ASSOCIATED PROTEIN"/>
    <property type="match status" value="1"/>
</dbReference>
<feature type="compositionally biased region" description="Basic and acidic residues" evidence="7">
    <location>
        <begin position="57"/>
        <end position="68"/>
    </location>
</feature>
<evidence type="ECO:0008006" key="9">
    <source>
        <dbReference type="Google" id="ProtNLM"/>
    </source>
</evidence>
<evidence type="ECO:0000256" key="4">
    <source>
        <dbReference type="ARBA" id="ARBA00023054"/>
    </source>
</evidence>
<evidence type="ECO:0000256" key="5">
    <source>
        <dbReference type="ARBA" id="ARBA00023212"/>
    </source>
</evidence>
<feature type="compositionally biased region" description="Basic and acidic residues" evidence="7">
    <location>
        <begin position="892"/>
        <end position="914"/>
    </location>
</feature>
<evidence type="ECO:0000313" key="8">
    <source>
        <dbReference type="EMBL" id="JAT21922.1"/>
    </source>
</evidence>
<feature type="compositionally biased region" description="Polar residues" evidence="7">
    <location>
        <begin position="915"/>
        <end position="930"/>
    </location>
</feature>
<feature type="compositionally biased region" description="Low complexity" evidence="7">
    <location>
        <begin position="496"/>
        <end position="512"/>
    </location>
</feature>
<comment type="subcellular location">
    <subcellularLocation>
        <location evidence="1">Cytoplasm</location>
        <location evidence="1">Cytoskeleton</location>
    </subcellularLocation>
</comment>
<dbReference type="GO" id="GO:0015630">
    <property type="term" value="C:microtubule cytoskeleton"/>
    <property type="evidence" value="ECO:0007669"/>
    <property type="project" value="InterPro"/>
</dbReference>
<feature type="region of interest" description="Disordered" evidence="7">
    <location>
        <begin position="282"/>
        <end position="437"/>
    </location>
</feature>
<feature type="compositionally biased region" description="Basic and acidic residues" evidence="7">
    <location>
        <begin position="291"/>
        <end position="301"/>
    </location>
</feature>
<evidence type="ECO:0000256" key="1">
    <source>
        <dbReference type="ARBA" id="ARBA00004245"/>
    </source>
</evidence>
<feature type="region of interest" description="Disordered" evidence="7">
    <location>
        <begin position="450"/>
        <end position="666"/>
    </location>
</feature>
<feature type="compositionally biased region" description="Basic and acidic residues" evidence="7">
    <location>
        <begin position="594"/>
        <end position="604"/>
    </location>
</feature>
<keyword evidence="4 6" id="KW-0175">Coiled coil</keyword>
<reference evidence="8" key="1">
    <citation type="submission" date="2015-11" db="EMBL/GenBank/DDBJ databases">
        <title>De novo transcriptome assembly of four potential Pierce s Disease insect vectors from Arizona vineyards.</title>
        <authorList>
            <person name="Tassone E.E."/>
        </authorList>
    </citation>
    <scope>NUCLEOTIDE SEQUENCE</scope>
</reference>
<evidence type="ECO:0000256" key="6">
    <source>
        <dbReference type="SAM" id="Coils"/>
    </source>
</evidence>
<dbReference type="GO" id="GO:0000226">
    <property type="term" value="P:microtubule cytoskeleton organization"/>
    <property type="evidence" value="ECO:0007669"/>
    <property type="project" value="InterPro"/>
</dbReference>
<proteinExistence type="inferred from homology"/>
<dbReference type="Pfam" id="PF05672">
    <property type="entry name" value="MAP7"/>
    <property type="match status" value="1"/>
</dbReference>
<dbReference type="InterPro" id="IPR051483">
    <property type="entry name" value="MAP7_domain-containing"/>
</dbReference>
<dbReference type="EMBL" id="GEBQ01018055">
    <property type="protein sequence ID" value="JAT21922.1"/>
    <property type="molecule type" value="Transcribed_RNA"/>
</dbReference>
<sequence>MGTEHEAENRGITHTALAKLRGILVSSLSRENLSPVDQVISPESPPQPPVRRRRKVHFSESKSVDFLDRAGAAPENQRNSRPPSAKQGLHWFAHGPDETLTVTAAGTNKATGSSSWFADDAVAQVYDGSLPLNPGKESAASQRDREERLRIVKERQNEERQKKLEELKQQALAAQKFREQKEEERRRRMEELRLRDSDRRLQVEERKRQIWEAERDRREAILRKNQEREARIETKRRNERSSIVFAFGSSTPRMLEPADTGGSYWATRRATSTSNVMMLSMSAAPGPLTRRSSERELDGSKKRATSAGGINRTKQPDGRTSIYDVFQWEGTVAGGPTPITPQVPPSLPRGGDEGDGEESGTVTPVPAAGTPSSRVARRKTDLVPTLPSPRDLTPRPMRSPGRAYSMSRLDVLAQPRKPRAPVVEEPRDPALSRSMTHLAARPLRRADMSRSLVHLSGQPVPPPRATRAERLRRKAAAVRAESVPTSPGLRSGEVTPSRPQSSLSQHSVSVCSGAAMSSSVHAAFKPRAAPRRPRPYSIAVTGVSSDSSAATTPTRHSLSAEHRNAKSPATAPDKDKPPLPKVHATKKPATPKPEAPKKPTDKIKSSKSSASPTPKATPLQSPGPETATVSDSVGTTVTSETTVTTTVLETVSSDGRECETVTEESTVGVTVVETSVPQPDPTLAPIAPPQTQQVEAPASQPHTIHQELATDLAECDMTASMLAKTRITTEEEAKAALAERRRLAREQAEREAELERQRLEAERLAEEQRQREEEEEQKRMEEEQLRLLEEARQAEQERLRQAIEEAQKREEEEKLQREEEAKQKIEKEEAERKAREEAEKQRQEMEIRLKKEEEDRLVRRKRVEAIMSRTRGKGSTPNSTPSKEDGDDSPGEEGRPEPPRLSDQEQFLHSERSHSAANTTTPHQNGHQNGVDNVVEQKNVTNNLLDLSIEGVGVTETQILAPTTTTTTPTNGKLVNEDSVNFNTAPPTNPFIPYQDNKKQDTVNDLLL</sequence>
<feature type="compositionally biased region" description="Polar residues" evidence="7">
    <location>
        <begin position="542"/>
        <end position="557"/>
    </location>
</feature>
<feature type="region of interest" description="Disordered" evidence="7">
    <location>
        <begin position="762"/>
        <end position="930"/>
    </location>
</feature>
<evidence type="ECO:0000256" key="3">
    <source>
        <dbReference type="ARBA" id="ARBA00022490"/>
    </source>
</evidence>
<feature type="region of interest" description="Disordered" evidence="7">
    <location>
        <begin position="32"/>
        <end position="91"/>
    </location>
</feature>
<feature type="compositionally biased region" description="Low complexity" evidence="7">
    <location>
        <begin position="606"/>
        <end position="618"/>
    </location>
</feature>
<organism evidence="8">
    <name type="scientific">Graphocephala atropunctata</name>
    <dbReference type="NCBI Taxonomy" id="36148"/>
    <lineage>
        <taxon>Eukaryota</taxon>
        <taxon>Metazoa</taxon>
        <taxon>Ecdysozoa</taxon>
        <taxon>Arthropoda</taxon>
        <taxon>Hexapoda</taxon>
        <taxon>Insecta</taxon>
        <taxon>Pterygota</taxon>
        <taxon>Neoptera</taxon>
        <taxon>Paraneoptera</taxon>
        <taxon>Hemiptera</taxon>
        <taxon>Auchenorrhyncha</taxon>
        <taxon>Membracoidea</taxon>
        <taxon>Cicadellidae</taxon>
        <taxon>Cicadellinae</taxon>
        <taxon>Cicadellini</taxon>
        <taxon>Graphocephala</taxon>
    </lineage>
</organism>
<dbReference type="InterPro" id="IPR008604">
    <property type="entry name" value="MAP7_fam"/>
</dbReference>
<feature type="compositionally biased region" description="Low complexity" evidence="7">
    <location>
        <begin position="626"/>
        <end position="653"/>
    </location>
</feature>
<feature type="compositionally biased region" description="Basic and acidic residues" evidence="7">
    <location>
        <begin position="762"/>
        <end position="857"/>
    </location>
</feature>
<name>A0A1B6LE04_9HEMI</name>